<dbReference type="GO" id="GO:0006865">
    <property type="term" value="P:amino acid transport"/>
    <property type="evidence" value="ECO:0007669"/>
    <property type="project" value="UniProtKB-KW"/>
</dbReference>
<dbReference type="Proteomes" id="UP000247978">
    <property type="component" value="Unassembled WGS sequence"/>
</dbReference>
<dbReference type="OrthoDB" id="9783240at2"/>
<comment type="caution">
    <text evidence="6">The sequence shown here is derived from an EMBL/GenBank/DDBJ whole genome shotgun (WGS) entry which is preliminary data.</text>
</comment>
<dbReference type="EMBL" id="QJJQ01000006">
    <property type="protein sequence ID" value="PXW87127.1"/>
    <property type="molecule type" value="Genomic_DNA"/>
</dbReference>
<evidence type="ECO:0000256" key="3">
    <source>
        <dbReference type="ARBA" id="ARBA00022729"/>
    </source>
</evidence>
<gene>
    <name evidence="6" type="ORF">DFR56_106197</name>
</gene>
<keyword evidence="3" id="KW-0732">Signal</keyword>
<dbReference type="SUPFAM" id="SSF53822">
    <property type="entry name" value="Periplasmic binding protein-like I"/>
    <property type="match status" value="1"/>
</dbReference>
<reference evidence="6 7" key="1">
    <citation type="submission" date="2018-05" db="EMBL/GenBank/DDBJ databases">
        <title>Genomic Encyclopedia of Type Strains, Phase IV (KMG-IV): sequencing the most valuable type-strain genomes for metagenomic binning, comparative biology and taxonomic classification.</title>
        <authorList>
            <person name="Goeker M."/>
        </authorList>
    </citation>
    <scope>NUCLEOTIDE SEQUENCE [LARGE SCALE GENOMIC DNA]</scope>
    <source>
        <strain evidence="6 7">DSM 28556</strain>
    </source>
</reference>
<accession>A0A2V3VYP1</accession>
<name>A0A2V3VYP1_9BACI</name>
<evidence type="ECO:0000259" key="5">
    <source>
        <dbReference type="Pfam" id="PF13458"/>
    </source>
</evidence>
<dbReference type="InterPro" id="IPR000709">
    <property type="entry name" value="Leu_Ile_Val-bd"/>
</dbReference>
<keyword evidence="4" id="KW-0029">Amino-acid transport</keyword>
<dbReference type="Gene3D" id="3.40.50.2300">
    <property type="match status" value="2"/>
</dbReference>
<comment type="similarity">
    <text evidence="1">Belongs to the leucine-binding protein family.</text>
</comment>
<dbReference type="PANTHER" id="PTHR30483">
    <property type="entry name" value="LEUCINE-SPECIFIC-BINDING PROTEIN"/>
    <property type="match status" value="1"/>
</dbReference>
<sequence length="392" mass="42513">MKRKRIGKLVNFIVFFSLVIFLVACSNVDSKTSSDHDDKSTESSGDSDVIKIGLQAPMTGDNAQYGEEMRNGIELAFTKINHDGGVNGKKLELVVGDDKATTSEAVAVVNKMINNDGVRAIMGGYNSSPTIAAQEVSGQAEVIHLHMGASPELSTIENDYLFRNLLTGSTYVPAVLEYMAKEEGIEKVVSLYENTDYGVTMHKAAEEAAGSLGVEFITNETYNPGDKNFSSQLTKIKNLDPDAVMIVGLYNEVALISQQAKQAGLDVQFFSPDDSMYSEQLLLLGGDTVEGHIFASMLNLEMESEEMNEFKKLAEENNVPVEALTAIAYDGAIALAKAFEEGGDSNEAVRDALATIDLTGVTGPIKFDENGDRSYPPLIMQVQDDEFIVIQN</sequence>
<dbReference type="RefSeq" id="WP_110395353.1">
    <property type="nucleotide sequence ID" value="NZ_JADIJL010000022.1"/>
</dbReference>
<dbReference type="Pfam" id="PF13458">
    <property type="entry name" value="Peripla_BP_6"/>
    <property type="match status" value="1"/>
</dbReference>
<dbReference type="InterPro" id="IPR028081">
    <property type="entry name" value="Leu-bd"/>
</dbReference>
<evidence type="ECO:0000313" key="7">
    <source>
        <dbReference type="Proteomes" id="UP000247978"/>
    </source>
</evidence>
<organism evidence="6 7">
    <name type="scientific">Pseudogracilibacillus auburnensis</name>
    <dbReference type="NCBI Taxonomy" id="1494959"/>
    <lineage>
        <taxon>Bacteria</taxon>
        <taxon>Bacillati</taxon>
        <taxon>Bacillota</taxon>
        <taxon>Bacilli</taxon>
        <taxon>Bacillales</taxon>
        <taxon>Bacillaceae</taxon>
        <taxon>Pseudogracilibacillus</taxon>
    </lineage>
</organism>
<dbReference type="InterPro" id="IPR051010">
    <property type="entry name" value="BCAA_transport"/>
</dbReference>
<protein>
    <submittedName>
        <fullName evidence="6">Amino acid/amide ABC transporter substrate-binding protein (HAAT family)</fullName>
    </submittedName>
</protein>
<keyword evidence="7" id="KW-1185">Reference proteome</keyword>
<evidence type="ECO:0000256" key="2">
    <source>
        <dbReference type="ARBA" id="ARBA00022448"/>
    </source>
</evidence>
<feature type="domain" description="Leucine-binding protein" evidence="5">
    <location>
        <begin position="50"/>
        <end position="383"/>
    </location>
</feature>
<proteinExistence type="inferred from homology"/>
<keyword evidence="2" id="KW-0813">Transport</keyword>
<dbReference type="AlphaFoldDB" id="A0A2V3VYP1"/>
<dbReference type="PROSITE" id="PS51257">
    <property type="entry name" value="PROKAR_LIPOPROTEIN"/>
    <property type="match status" value="1"/>
</dbReference>
<evidence type="ECO:0000256" key="1">
    <source>
        <dbReference type="ARBA" id="ARBA00010062"/>
    </source>
</evidence>
<evidence type="ECO:0000256" key="4">
    <source>
        <dbReference type="ARBA" id="ARBA00022970"/>
    </source>
</evidence>
<dbReference type="CDD" id="cd06349">
    <property type="entry name" value="PBP1_ABC_HAAT-like"/>
    <property type="match status" value="1"/>
</dbReference>
<evidence type="ECO:0000313" key="6">
    <source>
        <dbReference type="EMBL" id="PXW87127.1"/>
    </source>
</evidence>
<dbReference type="PANTHER" id="PTHR30483:SF6">
    <property type="entry name" value="PERIPLASMIC BINDING PROTEIN OF ABC TRANSPORTER FOR NATURAL AMINO ACIDS"/>
    <property type="match status" value="1"/>
</dbReference>
<dbReference type="PRINTS" id="PR00337">
    <property type="entry name" value="LEUILEVALBP"/>
</dbReference>
<dbReference type="InterPro" id="IPR028082">
    <property type="entry name" value="Peripla_BP_I"/>
</dbReference>